<protein>
    <recommendedName>
        <fullName evidence="2">Hemerythrin-like domain-containing protein</fullName>
    </recommendedName>
</protein>
<evidence type="ECO:0000259" key="2">
    <source>
        <dbReference type="Pfam" id="PF01814"/>
    </source>
</evidence>
<evidence type="ECO:0000256" key="1">
    <source>
        <dbReference type="SAM" id="Coils"/>
    </source>
</evidence>
<dbReference type="HOGENOM" id="CLU_095978_1_0_6"/>
<feature type="coiled-coil region" evidence="1">
    <location>
        <begin position="5"/>
        <end position="32"/>
    </location>
</feature>
<proteinExistence type="predicted"/>
<keyword evidence="1" id="KW-0175">Coiled coil</keyword>
<reference evidence="3 4" key="1">
    <citation type="submission" date="2006-02" db="EMBL/GenBank/DDBJ databases">
        <authorList>
            <person name="Waterbury J."/>
            <person name="Ferriera S."/>
            <person name="Johnson J."/>
            <person name="Kravitz S."/>
            <person name="Halpern A."/>
            <person name="Remington K."/>
            <person name="Beeson K."/>
            <person name="Tran B."/>
            <person name="Rogers Y.-H."/>
            <person name="Friedman R."/>
            <person name="Venter J.C."/>
        </authorList>
    </citation>
    <scope>NUCLEOTIDE SEQUENCE [LARGE SCALE GENOMIC DNA]</scope>
    <source>
        <strain evidence="3 4">Nb-231</strain>
    </source>
</reference>
<dbReference type="AlphaFoldDB" id="A4BUR6"/>
<dbReference type="Proteomes" id="UP000003374">
    <property type="component" value="Unassembled WGS sequence"/>
</dbReference>
<dbReference type="GO" id="GO:0005886">
    <property type="term" value="C:plasma membrane"/>
    <property type="evidence" value="ECO:0007669"/>
    <property type="project" value="TreeGrafter"/>
</dbReference>
<dbReference type="OrthoDB" id="7349010at2"/>
<comment type="caution">
    <text evidence="3">The sequence shown here is derived from an EMBL/GenBank/DDBJ whole genome shotgun (WGS) entry which is preliminary data.</text>
</comment>
<accession>A4BUR6</accession>
<evidence type="ECO:0000313" key="4">
    <source>
        <dbReference type="Proteomes" id="UP000003374"/>
    </source>
</evidence>
<dbReference type="EMBL" id="AAOF01000020">
    <property type="protein sequence ID" value="EAR20520.1"/>
    <property type="molecule type" value="Genomic_DNA"/>
</dbReference>
<dbReference type="STRING" id="314278.NB231_01678"/>
<dbReference type="PANTHER" id="PTHR39966">
    <property type="entry name" value="BLL2471 PROTEIN-RELATED"/>
    <property type="match status" value="1"/>
</dbReference>
<sequence length="200" mass="23227">MVTAIQRLRQEHRDLSRLLDVLERQLDAIRGERTPDYHLMRNILHYLMEYPNHYHHPYEDLVYDRLAERVPGMASVVEYFFAEHDRLATLGWQSLTLVERVLNEDLVARAEVHASGNAFAREYRAHMQRENEEILTAAETSLTAVDWLQIETMFHRRPDPLFGPEVAAEYQALHDCITIETAQRESGRAGESYCSACATD</sequence>
<dbReference type="Pfam" id="PF01814">
    <property type="entry name" value="Hemerythrin"/>
    <property type="match status" value="1"/>
</dbReference>
<dbReference type="InterPro" id="IPR012312">
    <property type="entry name" value="Hemerythrin-like"/>
</dbReference>
<keyword evidence="4" id="KW-1185">Reference proteome</keyword>
<dbReference type="Gene3D" id="1.20.120.520">
    <property type="entry name" value="nmb1532 protein domain like"/>
    <property type="match status" value="1"/>
</dbReference>
<dbReference type="RefSeq" id="WP_004999223.1">
    <property type="nucleotide sequence ID" value="NZ_CH672427.1"/>
</dbReference>
<feature type="domain" description="Hemerythrin-like" evidence="2">
    <location>
        <begin position="3"/>
        <end position="137"/>
    </location>
</feature>
<dbReference type="PANTHER" id="PTHR39966:SF1">
    <property type="entry name" value="HEMERYTHRIN-LIKE DOMAIN-CONTAINING PROTEIN"/>
    <property type="match status" value="1"/>
</dbReference>
<organism evidence="3 4">
    <name type="scientific">Nitrococcus mobilis Nb-231</name>
    <dbReference type="NCBI Taxonomy" id="314278"/>
    <lineage>
        <taxon>Bacteria</taxon>
        <taxon>Pseudomonadati</taxon>
        <taxon>Pseudomonadota</taxon>
        <taxon>Gammaproteobacteria</taxon>
        <taxon>Chromatiales</taxon>
        <taxon>Ectothiorhodospiraceae</taxon>
        <taxon>Nitrococcus</taxon>
    </lineage>
</organism>
<gene>
    <name evidence="3" type="ORF">NB231_01678</name>
</gene>
<dbReference type="eggNOG" id="COG3945">
    <property type="taxonomic scope" value="Bacteria"/>
</dbReference>
<name>A4BUR6_9GAMM</name>
<evidence type="ECO:0000313" key="3">
    <source>
        <dbReference type="EMBL" id="EAR20520.1"/>
    </source>
</evidence>